<dbReference type="InterPro" id="IPR005184">
    <property type="entry name" value="DUF306_Meta_HslJ"/>
</dbReference>
<dbReference type="RefSeq" id="WP_326704582.1">
    <property type="nucleotide sequence ID" value="NZ_CP109083.1"/>
</dbReference>
<feature type="chain" id="PRO_5046212996" evidence="2">
    <location>
        <begin position="23"/>
        <end position="299"/>
    </location>
</feature>
<dbReference type="PANTHER" id="PTHR35535">
    <property type="entry name" value="HEAT SHOCK PROTEIN HSLJ"/>
    <property type="match status" value="1"/>
</dbReference>
<keyword evidence="2" id="KW-0732">Signal</keyword>
<feature type="domain" description="DUF306" evidence="3">
    <location>
        <begin position="46"/>
        <end position="148"/>
    </location>
</feature>
<dbReference type="EMBL" id="CP109083">
    <property type="protein sequence ID" value="WSB09124.1"/>
    <property type="molecule type" value="Genomic_DNA"/>
</dbReference>
<evidence type="ECO:0000313" key="4">
    <source>
        <dbReference type="EMBL" id="WSB09124.1"/>
    </source>
</evidence>
<proteinExistence type="predicted"/>
<feature type="compositionally biased region" description="Gly residues" evidence="1">
    <location>
        <begin position="25"/>
        <end position="36"/>
    </location>
</feature>
<dbReference type="InterPro" id="IPR038670">
    <property type="entry name" value="HslJ-like_sf"/>
</dbReference>
<evidence type="ECO:0000259" key="3">
    <source>
        <dbReference type="Pfam" id="PF03724"/>
    </source>
</evidence>
<protein>
    <submittedName>
        <fullName evidence="4">META domain-containing protein</fullName>
    </submittedName>
</protein>
<reference evidence="4 5" key="1">
    <citation type="submission" date="2022-10" db="EMBL/GenBank/DDBJ databases">
        <title>The complete genomes of actinobacterial strains from the NBC collection.</title>
        <authorList>
            <person name="Joergensen T.S."/>
            <person name="Alvarez Arevalo M."/>
            <person name="Sterndorff E.B."/>
            <person name="Faurdal D."/>
            <person name="Vuksanovic O."/>
            <person name="Mourched A.-S."/>
            <person name="Charusanti P."/>
            <person name="Shaw S."/>
            <person name="Blin K."/>
            <person name="Weber T."/>
        </authorList>
    </citation>
    <scope>NUCLEOTIDE SEQUENCE [LARGE SCALE GENOMIC DNA]</scope>
    <source>
        <strain evidence="4 5">NBC 01792</strain>
    </source>
</reference>
<feature type="region of interest" description="Disordered" evidence="1">
    <location>
        <begin position="24"/>
        <end position="43"/>
    </location>
</feature>
<keyword evidence="5" id="KW-1185">Reference proteome</keyword>
<dbReference type="PANTHER" id="PTHR35535:SF2">
    <property type="entry name" value="DUF306 DOMAIN-CONTAINING PROTEIN"/>
    <property type="match status" value="1"/>
</dbReference>
<dbReference type="InterPro" id="IPR053147">
    <property type="entry name" value="Hsp_HslJ-like"/>
</dbReference>
<dbReference type="PROSITE" id="PS51257">
    <property type="entry name" value="PROKAR_LIPOPROTEIN"/>
    <property type="match status" value="1"/>
</dbReference>
<gene>
    <name evidence="4" type="ORF">OG849_18675</name>
</gene>
<feature type="compositionally biased region" description="Low complexity" evidence="1">
    <location>
        <begin position="269"/>
        <end position="280"/>
    </location>
</feature>
<evidence type="ECO:0000256" key="2">
    <source>
        <dbReference type="SAM" id="SignalP"/>
    </source>
</evidence>
<name>A0ABZ1EYU8_9ACTN</name>
<dbReference type="Proteomes" id="UP001356428">
    <property type="component" value="Chromosome"/>
</dbReference>
<sequence length="299" mass="30283">MRTQRMAVSVSVLALLTLAACGTEPGPGSGGEGGDGSDTVQSDVPVTGVAWSVDSMTVGGKTTDAPEGSRLEFDPKGRAKAGFGCNQIGADARVEGDRITLAKPVSTQMACDEKTEKFEKAALAAMDGELTAKLSGEQLTLTTEGGDTFALSEEKPADLAGTRWAVTTLLSGETATSVPADLPKERAPHLTFGEDGTVHGNSGCNSFHGKAEVKGSTITFGPPAGTRKMCPDAEMETERAVLAALDGPATYTIKGSTLTVTSKDGKGIGATATPATTEGTQGTGGAQGTEGTQGTQEHG</sequence>
<evidence type="ECO:0000256" key="1">
    <source>
        <dbReference type="SAM" id="MobiDB-lite"/>
    </source>
</evidence>
<dbReference type="Gene3D" id="2.40.128.270">
    <property type="match status" value="2"/>
</dbReference>
<dbReference type="Pfam" id="PF03724">
    <property type="entry name" value="META"/>
    <property type="match status" value="2"/>
</dbReference>
<feature type="region of interest" description="Disordered" evidence="1">
    <location>
        <begin position="264"/>
        <end position="299"/>
    </location>
</feature>
<evidence type="ECO:0000313" key="5">
    <source>
        <dbReference type="Proteomes" id="UP001356428"/>
    </source>
</evidence>
<organism evidence="4 5">
    <name type="scientific">Streptomyces cyaneofuscatus</name>
    <dbReference type="NCBI Taxonomy" id="66883"/>
    <lineage>
        <taxon>Bacteria</taxon>
        <taxon>Bacillati</taxon>
        <taxon>Actinomycetota</taxon>
        <taxon>Actinomycetes</taxon>
        <taxon>Kitasatosporales</taxon>
        <taxon>Streptomycetaceae</taxon>
        <taxon>Streptomyces</taxon>
    </lineage>
</organism>
<accession>A0ABZ1EYU8</accession>
<feature type="compositionally biased region" description="Low complexity" evidence="1">
    <location>
        <begin position="289"/>
        <end position="299"/>
    </location>
</feature>
<feature type="domain" description="DUF306" evidence="3">
    <location>
        <begin position="157"/>
        <end position="267"/>
    </location>
</feature>
<feature type="signal peptide" evidence="2">
    <location>
        <begin position="1"/>
        <end position="22"/>
    </location>
</feature>